<dbReference type="RefSeq" id="WP_279951494.1">
    <property type="nucleotide sequence ID" value="NZ_BAABEN010000028.1"/>
</dbReference>
<keyword evidence="2" id="KW-1185">Reference proteome</keyword>
<proteinExistence type="predicted"/>
<name>A0ABW7HRT0_9ACTN</name>
<organism evidence="1 2">
    <name type="scientific">Streptomyces chitinivorans</name>
    <dbReference type="NCBI Taxonomy" id="1257027"/>
    <lineage>
        <taxon>Bacteria</taxon>
        <taxon>Bacillati</taxon>
        <taxon>Actinomycetota</taxon>
        <taxon>Actinomycetes</taxon>
        <taxon>Kitasatosporales</taxon>
        <taxon>Streptomycetaceae</taxon>
        <taxon>Streptomyces</taxon>
    </lineage>
</organism>
<dbReference type="EMBL" id="JBIHMK010000028">
    <property type="protein sequence ID" value="MFH0248582.1"/>
    <property type="molecule type" value="Genomic_DNA"/>
</dbReference>
<sequence>MDIVLNSIDAVVTDAPLPFAPRLALDMPQVIVGGFASRVEFEQQARTTFGSLRWLWSEEDHIRFGKESHELVSVGLHVPTEAAPVEAGFHVPDGLPTLQGGLRANEVRDFGMPQATVLHCDTEAAELICLRDLAVPDAPLEARIGVAPGLALLVQDGAAVGWSLTDPARCLTSGYTAPDQSPPSPDTRRQLAEYLALFTRPLADEVMDKEPGAWRRLRTAERVLRNQREDRRRAEILHRLVIRMIEDYENC</sequence>
<evidence type="ECO:0000313" key="2">
    <source>
        <dbReference type="Proteomes" id="UP001607069"/>
    </source>
</evidence>
<evidence type="ECO:0000313" key="1">
    <source>
        <dbReference type="EMBL" id="MFH0248582.1"/>
    </source>
</evidence>
<protein>
    <submittedName>
        <fullName evidence="1">Uncharacterized protein</fullName>
    </submittedName>
</protein>
<dbReference type="Proteomes" id="UP001607069">
    <property type="component" value="Unassembled WGS sequence"/>
</dbReference>
<comment type="caution">
    <text evidence="1">The sequence shown here is derived from an EMBL/GenBank/DDBJ whole genome shotgun (WGS) entry which is preliminary data.</text>
</comment>
<gene>
    <name evidence="1" type="ORF">ACG5V6_10205</name>
</gene>
<accession>A0ABW7HRT0</accession>
<reference evidence="1 2" key="1">
    <citation type="submission" date="2024-10" db="EMBL/GenBank/DDBJ databases">
        <authorList>
            <person name="Cho J.-C."/>
        </authorList>
    </citation>
    <scope>NUCLEOTIDE SEQUENCE [LARGE SCALE GENOMIC DNA]</scope>
    <source>
        <strain evidence="1 2">KCTC29696</strain>
    </source>
</reference>